<dbReference type="PANTHER" id="PTHR34848">
    <property type="match status" value="1"/>
</dbReference>
<evidence type="ECO:0000256" key="7">
    <source>
        <dbReference type="ARBA" id="ARBA00007490"/>
    </source>
</evidence>
<dbReference type="SMART" id="SM00382">
    <property type="entry name" value="AAA"/>
    <property type="match status" value="1"/>
</dbReference>
<evidence type="ECO:0000256" key="18">
    <source>
        <dbReference type="PIRSR" id="PIRSR006135-1"/>
    </source>
</evidence>
<protein>
    <recommendedName>
        <fullName evidence="16">Adenosylcobinamide kinase</fullName>
        <ecNumber evidence="8">2.7.1.156</ecNumber>
        <ecNumber evidence="9">2.7.7.62</ecNumber>
    </recommendedName>
    <alternativeName>
        <fullName evidence="17">Adenosylcobinamide-phosphate guanylyltransferase</fullName>
    </alternativeName>
</protein>
<comment type="catalytic activity">
    <reaction evidence="3">
        <text>adenosylcob(III)inamide + GTP = adenosylcob(III)inamide phosphate + GDP + H(+)</text>
        <dbReference type="Rhea" id="RHEA:15765"/>
        <dbReference type="ChEBI" id="CHEBI:2480"/>
        <dbReference type="ChEBI" id="CHEBI:15378"/>
        <dbReference type="ChEBI" id="CHEBI:37565"/>
        <dbReference type="ChEBI" id="CHEBI:58189"/>
        <dbReference type="ChEBI" id="CHEBI:58502"/>
        <dbReference type="EC" id="2.7.1.156"/>
    </reaction>
</comment>
<evidence type="ECO:0000256" key="4">
    <source>
        <dbReference type="ARBA" id="ARBA00003889"/>
    </source>
</evidence>
<comment type="function">
    <text evidence="4">Catalyzes ATP-dependent phosphorylation of adenosylcobinamide and addition of GMP to adenosylcobinamide phosphate.</text>
</comment>
<comment type="caution">
    <text evidence="21">The sequence shown here is derived from an EMBL/GenBank/DDBJ whole genome shotgun (WGS) entry which is preliminary data.</text>
</comment>
<sequence length="203" mass="22060">MNTDKQAERPRLVLVLGGARSGKSTFAERLALQSGRQVAFIATATASDDDMRDRIARHQAARAATWQTIEEPLQLAAAVEQAARVADVLILDCMTVWLSNWLFSQEQAGQVEEDTISAQYYDGALRELDALLDVVSALEPGKTLIVVTNEVGLGIVPAYALGRVYRDVLGLVNQRIAAAASRVYLMVAGLGVDIKRLHENAEL</sequence>
<dbReference type="GO" id="GO:0008820">
    <property type="term" value="F:cobinamide phosphate guanylyltransferase activity"/>
    <property type="evidence" value="ECO:0007669"/>
    <property type="project" value="UniProtKB-EC"/>
</dbReference>
<feature type="binding site" evidence="19">
    <location>
        <begin position="17"/>
        <end position="24"/>
    </location>
    <ligand>
        <name>GTP</name>
        <dbReference type="ChEBI" id="CHEBI:37565"/>
    </ligand>
</feature>
<evidence type="ECO:0000256" key="11">
    <source>
        <dbReference type="ARBA" id="ARBA00022679"/>
    </source>
</evidence>
<evidence type="ECO:0000256" key="1">
    <source>
        <dbReference type="ARBA" id="ARBA00000312"/>
    </source>
</evidence>
<evidence type="ECO:0000256" key="19">
    <source>
        <dbReference type="PIRSR" id="PIRSR006135-2"/>
    </source>
</evidence>
<comment type="catalytic activity">
    <reaction evidence="2">
        <text>adenosylcob(III)inamide phosphate + GTP + H(+) = adenosylcob(III)inamide-GDP + diphosphate</text>
        <dbReference type="Rhea" id="RHEA:22712"/>
        <dbReference type="ChEBI" id="CHEBI:15378"/>
        <dbReference type="ChEBI" id="CHEBI:33019"/>
        <dbReference type="ChEBI" id="CHEBI:37565"/>
        <dbReference type="ChEBI" id="CHEBI:58502"/>
        <dbReference type="ChEBI" id="CHEBI:60487"/>
        <dbReference type="EC" id="2.7.7.62"/>
    </reaction>
</comment>
<dbReference type="PANTHER" id="PTHR34848:SF1">
    <property type="entry name" value="BIFUNCTIONAL ADENOSYLCOBALAMIN BIOSYNTHESIS PROTEIN COBU"/>
    <property type="match status" value="1"/>
</dbReference>
<dbReference type="AlphaFoldDB" id="A0A402B125"/>
<dbReference type="OrthoDB" id="9799422at2"/>
<evidence type="ECO:0000256" key="12">
    <source>
        <dbReference type="ARBA" id="ARBA00022741"/>
    </source>
</evidence>
<evidence type="ECO:0000256" key="10">
    <source>
        <dbReference type="ARBA" id="ARBA00022573"/>
    </source>
</evidence>
<evidence type="ECO:0000256" key="15">
    <source>
        <dbReference type="ARBA" id="ARBA00023134"/>
    </source>
</evidence>
<dbReference type="GO" id="GO:0009236">
    <property type="term" value="P:cobalamin biosynthetic process"/>
    <property type="evidence" value="ECO:0007669"/>
    <property type="project" value="UniProtKB-UniPathway"/>
</dbReference>
<dbReference type="GO" id="GO:0005524">
    <property type="term" value="F:ATP binding"/>
    <property type="evidence" value="ECO:0007669"/>
    <property type="project" value="UniProtKB-KW"/>
</dbReference>
<dbReference type="InterPro" id="IPR003203">
    <property type="entry name" value="CobU/CobP"/>
</dbReference>
<evidence type="ECO:0000313" key="21">
    <source>
        <dbReference type="EMBL" id="GCE25043.1"/>
    </source>
</evidence>
<evidence type="ECO:0000256" key="13">
    <source>
        <dbReference type="ARBA" id="ARBA00022777"/>
    </source>
</evidence>
<keyword evidence="15 19" id="KW-0342">GTP-binding</keyword>
<comment type="pathway">
    <text evidence="6">Cofactor biosynthesis; adenosylcobalamin biosynthesis; adenosylcobalamin from cob(II)yrinate a,c-diamide: step 5/7.</text>
</comment>
<comment type="similarity">
    <text evidence="7">Belongs to the CobU/CobP family.</text>
</comment>
<dbReference type="InterPro" id="IPR003593">
    <property type="entry name" value="AAA+_ATPase"/>
</dbReference>
<evidence type="ECO:0000256" key="9">
    <source>
        <dbReference type="ARBA" id="ARBA00012523"/>
    </source>
</evidence>
<dbReference type="EMBL" id="BIFT01000001">
    <property type="protein sequence ID" value="GCE25043.1"/>
    <property type="molecule type" value="Genomic_DNA"/>
</dbReference>
<feature type="binding site" evidence="19">
    <location>
        <position position="70"/>
    </location>
    <ligand>
        <name>GTP</name>
        <dbReference type="ChEBI" id="CHEBI:37565"/>
    </ligand>
</feature>
<keyword evidence="22" id="KW-1185">Reference proteome</keyword>
<evidence type="ECO:0000313" key="22">
    <source>
        <dbReference type="Proteomes" id="UP000287171"/>
    </source>
</evidence>
<dbReference type="GO" id="GO:0043752">
    <property type="term" value="F:adenosylcobinamide kinase activity"/>
    <property type="evidence" value="ECO:0007669"/>
    <property type="project" value="UniProtKB-EC"/>
</dbReference>
<gene>
    <name evidence="21" type="ORF">KDA_05270</name>
</gene>
<keyword evidence="12 19" id="KW-0547">Nucleotide-binding</keyword>
<dbReference type="CDD" id="cd00544">
    <property type="entry name" value="CobU"/>
    <property type="match status" value="1"/>
</dbReference>
<evidence type="ECO:0000256" key="5">
    <source>
        <dbReference type="ARBA" id="ARBA00004692"/>
    </source>
</evidence>
<keyword evidence="10" id="KW-0169">Cobalamin biosynthesis</keyword>
<dbReference type="Gene3D" id="3.40.50.300">
    <property type="entry name" value="P-loop containing nucleotide triphosphate hydrolases"/>
    <property type="match status" value="1"/>
</dbReference>
<comment type="pathway">
    <text evidence="5">Cofactor biosynthesis; adenosylcobalamin biosynthesis; adenosylcobalamin from cob(II)yrinate a,c-diamide: step 6/7.</text>
</comment>
<feature type="active site" description="GMP-histidine intermediate" evidence="18">
    <location>
        <position position="58"/>
    </location>
</feature>
<dbReference type="EC" id="2.7.1.156" evidence="8"/>
<evidence type="ECO:0000256" key="16">
    <source>
        <dbReference type="ARBA" id="ARBA00029570"/>
    </source>
</evidence>
<feature type="binding site" evidence="19">
    <location>
        <begin position="42"/>
        <end position="44"/>
    </location>
    <ligand>
        <name>GTP</name>
        <dbReference type="ChEBI" id="CHEBI:37565"/>
    </ligand>
</feature>
<dbReference type="RefSeq" id="WP_126625681.1">
    <property type="nucleotide sequence ID" value="NZ_BIFT01000001.1"/>
</dbReference>
<evidence type="ECO:0000256" key="14">
    <source>
        <dbReference type="ARBA" id="ARBA00022840"/>
    </source>
</evidence>
<evidence type="ECO:0000256" key="17">
    <source>
        <dbReference type="ARBA" id="ARBA00030571"/>
    </source>
</evidence>
<proteinExistence type="inferred from homology"/>
<evidence type="ECO:0000259" key="20">
    <source>
        <dbReference type="SMART" id="SM00382"/>
    </source>
</evidence>
<accession>A0A402B125</accession>
<dbReference type="PIRSF" id="PIRSF006135">
    <property type="entry name" value="CobU"/>
    <property type="match status" value="1"/>
</dbReference>
<dbReference type="GO" id="GO:0005525">
    <property type="term" value="F:GTP binding"/>
    <property type="evidence" value="ECO:0007669"/>
    <property type="project" value="UniProtKB-KW"/>
</dbReference>
<evidence type="ECO:0000256" key="8">
    <source>
        <dbReference type="ARBA" id="ARBA00012016"/>
    </source>
</evidence>
<dbReference type="InterPro" id="IPR027417">
    <property type="entry name" value="P-loop_NTPase"/>
</dbReference>
<keyword evidence="14" id="KW-0067">ATP-binding</keyword>
<organism evidence="21 22">
    <name type="scientific">Dictyobacter alpinus</name>
    <dbReference type="NCBI Taxonomy" id="2014873"/>
    <lineage>
        <taxon>Bacteria</taxon>
        <taxon>Bacillati</taxon>
        <taxon>Chloroflexota</taxon>
        <taxon>Ktedonobacteria</taxon>
        <taxon>Ktedonobacterales</taxon>
        <taxon>Dictyobacteraceae</taxon>
        <taxon>Dictyobacter</taxon>
    </lineage>
</organism>
<dbReference type="UniPathway" id="UPA00148">
    <property type="reaction ID" value="UER00236"/>
</dbReference>
<evidence type="ECO:0000256" key="6">
    <source>
        <dbReference type="ARBA" id="ARBA00005159"/>
    </source>
</evidence>
<keyword evidence="13 21" id="KW-0418">Kinase</keyword>
<feature type="domain" description="AAA+ ATPase" evidence="20">
    <location>
        <begin position="9"/>
        <end position="170"/>
    </location>
</feature>
<dbReference type="Pfam" id="PF02283">
    <property type="entry name" value="CobU"/>
    <property type="match status" value="1"/>
</dbReference>
<dbReference type="NCBIfam" id="NF004469">
    <property type="entry name" value="PRK05800.1"/>
    <property type="match status" value="1"/>
</dbReference>
<keyword evidence="11 21" id="KW-0808">Transferase</keyword>
<comment type="catalytic activity">
    <reaction evidence="1">
        <text>adenosylcob(III)inamide + ATP = adenosylcob(III)inamide phosphate + ADP + H(+)</text>
        <dbReference type="Rhea" id="RHEA:15769"/>
        <dbReference type="ChEBI" id="CHEBI:2480"/>
        <dbReference type="ChEBI" id="CHEBI:15378"/>
        <dbReference type="ChEBI" id="CHEBI:30616"/>
        <dbReference type="ChEBI" id="CHEBI:58502"/>
        <dbReference type="ChEBI" id="CHEBI:456216"/>
        <dbReference type="EC" id="2.7.1.156"/>
    </reaction>
</comment>
<dbReference type="SUPFAM" id="SSF52540">
    <property type="entry name" value="P-loop containing nucleoside triphosphate hydrolases"/>
    <property type="match status" value="1"/>
</dbReference>
<feature type="binding site" evidence="19">
    <location>
        <position position="92"/>
    </location>
    <ligand>
        <name>GTP</name>
        <dbReference type="ChEBI" id="CHEBI:37565"/>
    </ligand>
</feature>
<evidence type="ECO:0000256" key="3">
    <source>
        <dbReference type="ARBA" id="ARBA00001522"/>
    </source>
</evidence>
<reference evidence="22" key="1">
    <citation type="submission" date="2018-12" db="EMBL/GenBank/DDBJ databases">
        <title>Tengunoibacter tsumagoiensis gen. nov., sp. nov., Dictyobacter kobayashii sp. nov., D. alpinus sp. nov., and D. joshuensis sp. nov. and description of Dictyobacteraceae fam. nov. within the order Ktedonobacterales isolated from Tengu-no-mugimeshi.</title>
        <authorList>
            <person name="Wang C.M."/>
            <person name="Zheng Y."/>
            <person name="Sakai Y."/>
            <person name="Toyoda A."/>
            <person name="Minakuchi Y."/>
            <person name="Abe K."/>
            <person name="Yokota A."/>
            <person name="Yabe S."/>
        </authorList>
    </citation>
    <scope>NUCLEOTIDE SEQUENCE [LARGE SCALE GENOMIC DNA]</scope>
    <source>
        <strain evidence="22">Uno16</strain>
    </source>
</reference>
<dbReference type="Proteomes" id="UP000287171">
    <property type="component" value="Unassembled WGS sequence"/>
</dbReference>
<evidence type="ECO:0000256" key="2">
    <source>
        <dbReference type="ARBA" id="ARBA00000711"/>
    </source>
</evidence>
<name>A0A402B125_9CHLR</name>
<dbReference type="EC" id="2.7.7.62" evidence="9"/>